<dbReference type="InterPro" id="IPR001300">
    <property type="entry name" value="Peptidase_C2_calpain_cat"/>
</dbReference>
<proteinExistence type="inferred from homology"/>
<dbReference type="InterPro" id="IPR036213">
    <property type="entry name" value="Calpain_III_sf"/>
</dbReference>
<dbReference type="SUPFAM" id="SSF49758">
    <property type="entry name" value="Calpain large subunit, middle domain (domain III)"/>
    <property type="match status" value="3"/>
</dbReference>
<dbReference type="PRINTS" id="PR00704">
    <property type="entry name" value="CALPAIN"/>
</dbReference>
<comment type="similarity">
    <text evidence="1">Belongs to the peptidase C2 family. PalB/RIM13 subfamily.</text>
</comment>
<dbReference type="InterPro" id="IPR007330">
    <property type="entry name" value="MIT_dom"/>
</dbReference>
<feature type="domain" description="Calpain catalytic" evidence="8">
    <location>
        <begin position="295"/>
        <end position="592"/>
    </location>
</feature>
<evidence type="ECO:0000259" key="8">
    <source>
        <dbReference type="PROSITE" id="PS50203"/>
    </source>
</evidence>
<feature type="active site" evidence="5 6">
    <location>
        <position position="510"/>
    </location>
</feature>
<name>A0A1X2G4I1_9FUNG</name>
<evidence type="ECO:0000313" key="10">
    <source>
        <dbReference type="Proteomes" id="UP000242146"/>
    </source>
</evidence>
<feature type="active site" evidence="5 6">
    <location>
        <position position="344"/>
    </location>
</feature>
<keyword evidence="2 6" id="KW-0645">Protease</keyword>
<dbReference type="PROSITE" id="PS50203">
    <property type="entry name" value="CALPAIN_CAT"/>
    <property type="match status" value="1"/>
</dbReference>
<feature type="region of interest" description="Disordered" evidence="7">
    <location>
        <begin position="236"/>
        <end position="258"/>
    </location>
</feature>
<dbReference type="InterPro" id="IPR022684">
    <property type="entry name" value="Calpain_cysteine_protease"/>
</dbReference>
<organism evidence="9 10">
    <name type="scientific">Hesseltinella vesiculosa</name>
    <dbReference type="NCBI Taxonomy" id="101127"/>
    <lineage>
        <taxon>Eukaryota</taxon>
        <taxon>Fungi</taxon>
        <taxon>Fungi incertae sedis</taxon>
        <taxon>Mucoromycota</taxon>
        <taxon>Mucoromycotina</taxon>
        <taxon>Mucoromycetes</taxon>
        <taxon>Mucorales</taxon>
        <taxon>Cunninghamellaceae</taxon>
        <taxon>Hesseltinella</taxon>
    </lineage>
</organism>
<evidence type="ECO:0000256" key="7">
    <source>
        <dbReference type="SAM" id="MobiDB-lite"/>
    </source>
</evidence>
<dbReference type="SUPFAM" id="SSF54001">
    <property type="entry name" value="Cysteine proteinases"/>
    <property type="match status" value="1"/>
</dbReference>
<dbReference type="PANTHER" id="PTHR46143">
    <property type="entry name" value="CALPAIN-7"/>
    <property type="match status" value="1"/>
</dbReference>
<gene>
    <name evidence="9" type="ORF">DM01DRAFT_1387052</name>
</gene>
<dbReference type="EMBL" id="MCGT01000053">
    <property type="protein sequence ID" value="ORX43693.1"/>
    <property type="molecule type" value="Genomic_DNA"/>
</dbReference>
<dbReference type="PANTHER" id="PTHR46143:SF1">
    <property type="entry name" value="CALPAIN-7"/>
    <property type="match status" value="1"/>
</dbReference>
<dbReference type="SMART" id="SM00230">
    <property type="entry name" value="CysPc"/>
    <property type="match status" value="1"/>
</dbReference>
<evidence type="ECO:0000256" key="1">
    <source>
        <dbReference type="ARBA" id="ARBA00010193"/>
    </source>
</evidence>
<dbReference type="InterPro" id="IPR036181">
    <property type="entry name" value="MIT_dom_sf"/>
</dbReference>
<feature type="compositionally biased region" description="Acidic residues" evidence="7">
    <location>
        <begin position="135"/>
        <end position="153"/>
    </location>
</feature>
<dbReference type="STRING" id="101127.A0A1X2G4I1"/>
<evidence type="ECO:0000256" key="6">
    <source>
        <dbReference type="PROSITE-ProRule" id="PRU00239"/>
    </source>
</evidence>
<dbReference type="OrthoDB" id="167576at2759"/>
<reference evidence="9 10" key="1">
    <citation type="submission" date="2016-07" db="EMBL/GenBank/DDBJ databases">
        <title>Pervasive Adenine N6-methylation of Active Genes in Fungi.</title>
        <authorList>
            <consortium name="DOE Joint Genome Institute"/>
            <person name="Mondo S.J."/>
            <person name="Dannebaum R.O."/>
            <person name="Kuo R.C."/>
            <person name="Labutti K."/>
            <person name="Haridas S."/>
            <person name="Kuo A."/>
            <person name="Salamov A."/>
            <person name="Ahrendt S.R."/>
            <person name="Lipzen A."/>
            <person name="Sullivan W."/>
            <person name="Andreopoulos W.B."/>
            <person name="Clum A."/>
            <person name="Lindquist E."/>
            <person name="Daum C."/>
            <person name="Ramamoorthy G.K."/>
            <person name="Gryganskyi A."/>
            <person name="Culley D."/>
            <person name="Magnuson J.K."/>
            <person name="James T.Y."/>
            <person name="O'Malley M.A."/>
            <person name="Stajich J.E."/>
            <person name="Spatafora J.W."/>
            <person name="Visel A."/>
            <person name="Grigoriev I.V."/>
        </authorList>
    </citation>
    <scope>NUCLEOTIDE SEQUENCE [LARGE SCALE GENOMIC DNA]</scope>
    <source>
        <strain evidence="9 10">NRRL 3301</strain>
    </source>
</reference>
<sequence length="998" mass="113235">MSRSTACLAQDSCAALLLHPAFALARQAVQLDQQGQYLQAVNDYHQLIQMFDVILKSPCSMADGHLDREQLVQKKNEYIQRAMQLDRLALANPSHPDGCHATLRTTDCQHQALARQCPEEVATSISVDDQPHEPDNDDLWGESDFDEDDEDDETKDIKLSIAKGKFSMGQGEVYVFMSQVEENDTKLYLDHALKYYEDAATWYLKAFGLLHESHPLKIKVRQQFLIAMEAGESAKAQQKTPTSFSKIPSTDPEKKKPLTKEELEVIRVTSYVNNKRYYPWMDQDLHEFYSCPTRFLDKDGSLQLSANQSNKFGGWVRPSDIMKHPKMIRLISSTSIIQDIVTDCSFVASLCVAAAYERKFKKQLITTCIYPQDKHGKPCYNPSGKYLIKLFFNGIARKIEVDDLLPMSREGTLMCTFSNNKEELWPSLVEKAYMKLMGGYDFPGSNSGIDLYCLTGWIPDHIFIHEQRFDPDNVWARMLDGAKYGDALVTIATGHMTDEEADKLGLVPTHAYAIIDIKEAMGTRFLQVKNPWSHMRWCGPFSHMDRERWTPELKAALNYDPQLAQDHDDGIFWIDYESMCANFTSIHMNWNPELFIHRDVVHAVWPEARGPDNILNLGYNPQFSLTVEVHDKKPAAVWILLSKHIMVTEENTDYITLHIYKDTNGDRIYYPDDTFKKGTYVNSPHILLRFTAPPGTSTYTIVVSQHEKIHSLYFTLRLFSFAPFQLAETPNRFTVEQKIHSQWTDRTAGGNVCHASFLNNPQWKVTIPKLTQPVPLLLMLEAPKTFAVNLFLVESGKRVASVSSHGMLMGSGSYRHGFCYYEKDAIPAGEYTLVASTFEAELVGEFDLTVASNISLDVEPIPSEGAGMFPKVLTGEWIAGWSAMGNPDYKNYGKNPRYTLEVRELTTVRVRLQADKIDPIPSINVAIYEKHPTHAWGQEIATSGPYTNAIQGVTTGDIVLNQNEAGYIIVFATHDKDITGDFTAYIYSDRPIKVKKDR</sequence>
<dbReference type="InterPro" id="IPR038765">
    <property type="entry name" value="Papain-like_cys_pep_sf"/>
</dbReference>
<dbReference type="Proteomes" id="UP000242146">
    <property type="component" value="Unassembled WGS sequence"/>
</dbReference>
<evidence type="ECO:0000256" key="2">
    <source>
        <dbReference type="ARBA" id="ARBA00022670"/>
    </source>
</evidence>
<dbReference type="InterPro" id="IPR022683">
    <property type="entry name" value="Calpain_III"/>
</dbReference>
<feature type="active site" evidence="5 6">
    <location>
        <position position="530"/>
    </location>
</feature>
<dbReference type="SMART" id="SM00720">
    <property type="entry name" value="calpain_III"/>
    <property type="match status" value="1"/>
</dbReference>
<keyword evidence="4 6" id="KW-0788">Thiol protease</keyword>
<dbReference type="AlphaFoldDB" id="A0A1X2G4I1"/>
<dbReference type="Pfam" id="PF04212">
    <property type="entry name" value="MIT"/>
    <property type="match status" value="1"/>
</dbReference>
<feature type="compositionally biased region" description="Polar residues" evidence="7">
    <location>
        <begin position="236"/>
        <end position="248"/>
    </location>
</feature>
<protein>
    <submittedName>
        <fullName evidence="9">Cysteine proteinase</fullName>
    </submittedName>
</protein>
<dbReference type="GO" id="GO:0006508">
    <property type="term" value="P:proteolysis"/>
    <property type="evidence" value="ECO:0007669"/>
    <property type="project" value="UniProtKB-KW"/>
</dbReference>
<dbReference type="CDD" id="cd00044">
    <property type="entry name" value="CysPc"/>
    <property type="match status" value="1"/>
</dbReference>
<dbReference type="InterPro" id="IPR051297">
    <property type="entry name" value="PalB/RIM13"/>
</dbReference>
<comment type="caution">
    <text evidence="9">The sequence shown here is derived from an EMBL/GenBank/DDBJ whole genome shotgun (WGS) entry which is preliminary data.</text>
</comment>
<evidence type="ECO:0000256" key="3">
    <source>
        <dbReference type="ARBA" id="ARBA00022801"/>
    </source>
</evidence>
<keyword evidence="10" id="KW-1185">Reference proteome</keyword>
<evidence type="ECO:0000256" key="4">
    <source>
        <dbReference type="ARBA" id="ARBA00022807"/>
    </source>
</evidence>
<accession>A0A1X2G4I1</accession>
<feature type="region of interest" description="Disordered" evidence="7">
    <location>
        <begin position="120"/>
        <end position="153"/>
    </location>
</feature>
<dbReference type="Gene3D" id="1.20.58.80">
    <property type="entry name" value="Phosphotransferase system, lactose/cellobiose-type IIA subunit"/>
    <property type="match status" value="1"/>
</dbReference>
<keyword evidence="3 6" id="KW-0378">Hydrolase</keyword>
<dbReference type="GO" id="GO:0004198">
    <property type="term" value="F:calcium-dependent cysteine-type endopeptidase activity"/>
    <property type="evidence" value="ECO:0007669"/>
    <property type="project" value="InterPro"/>
</dbReference>
<dbReference type="SUPFAM" id="SSF116846">
    <property type="entry name" value="MIT domain"/>
    <property type="match status" value="1"/>
</dbReference>
<evidence type="ECO:0000313" key="9">
    <source>
        <dbReference type="EMBL" id="ORX43693.1"/>
    </source>
</evidence>
<dbReference type="Pfam" id="PF00648">
    <property type="entry name" value="Peptidase_C2"/>
    <property type="match status" value="1"/>
</dbReference>
<dbReference type="Gene3D" id="2.60.120.380">
    <property type="match status" value="3"/>
</dbReference>
<evidence type="ECO:0000256" key="5">
    <source>
        <dbReference type="PIRSR" id="PIRSR622684-1"/>
    </source>
</evidence>
<dbReference type="Gene3D" id="3.90.70.10">
    <property type="entry name" value="Cysteine proteinases"/>
    <property type="match status" value="1"/>
</dbReference>